<reference evidence="11 12" key="1">
    <citation type="submission" date="2023-07" db="EMBL/GenBank/DDBJ databases">
        <title>Comparative genomics of wheat-associated soil bacteria to identify genetic determinants of phenazine resistance.</title>
        <authorList>
            <person name="Mouncey N."/>
        </authorList>
    </citation>
    <scope>NUCLEOTIDE SEQUENCE [LARGE SCALE GENOMIC DNA]</scope>
    <source>
        <strain evidence="11 12">V2I4</strain>
    </source>
</reference>
<evidence type="ECO:0000256" key="3">
    <source>
        <dbReference type="ARBA" id="ARBA00011738"/>
    </source>
</evidence>
<keyword evidence="7" id="KW-1015">Disulfide bond</keyword>
<comment type="caution">
    <text evidence="11">The sequence shown here is derived from an EMBL/GenBank/DDBJ whole genome shotgun (WGS) entry which is preliminary data.</text>
</comment>
<name>A0ABU0SRL8_9ACTN</name>
<gene>
    <name evidence="11" type="ORF">QF035_002928</name>
</gene>
<evidence type="ECO:0000256" key="1">
    <source>
        <dbReference type="ARBA" id="ARBA00004613"/>
    </source>
</evidence>
<dbReference type="InterPro" id="IPR000691">
    <property type="entry name" value="Prot_inh_I16_SSI"/>
</dbReference>
<dbReference type="PROSITE" id="PS00999">
    <property type="entry name" value="SSI"/>
    <property type="match status" value="1"/>
</dbReference>
<keyword evidence="12" id="KW-1185">Reference proteome</keyword>
<dbReference type="EMBL" id="JAUSZI010000002">
    <property type="protein sequence ID" value="MDQ1025346.1"/>
    <property type="molecule type" value="Genomic_DNA"/>
</dbReference>
<dbReference type="InterPro" id="IPR023549">
    <property type="entry name" value="Subtilisin_inhibitor"/>
</dbReference>
<dbReference type="InterPro" id="IPR036819">
    <property type="entry name" value="Subtilisin_inhibitor-like_sf"/>
</dbReference>
<comment type="subunit">
    <text evidence="3">Homodimer.</text>
</comment>
<dbReference type="SUPFAM" id="SSF55399">
    <property type="entry name" value="Subtilisin inhibitor"/>
    <property type="match status" value="1"/>
</dbReference>
<evidence type="ECO:0000256" key="9">
    <source>
        <dbReference type="SAM" id="SignalP"/>
    </source>
</evidence>
<evidence type="ECO:0000256" key="5">
    <source>
        <dbReference type="ARBA" id="ARBA00022690"/>
    </source>
</evidence>
<dbReference type="InterPro" id="IPR020054">
    <property type="entry name" value="Prot_inh_SSI_I16_CS"/>
</dbReference>
<feature type="chain" id="PRO_5046510145" description="Subtilisin inhibitor domain-containing protein" evidence="9">
    <location>
        <begin position="44"/>
        <end position="153"/>
    </location>
</feature>
<evidence type="ECO:0000256" key="2">
    <source>
        <dbReference type="ARBA" id="ARBA00010472"/>
    </source>
</evidence>
<dbReference type="Pfam" id="PF00720">
    <property type="entry name" value="SSI"/>
    <property type="match status" value="1"/>
</dbReference>
<keyword evidence="4" id="KW-0964">Secreted</keyword>
<protein>
    <recommendedName>
        <fullName evidence="10">Subtilisin inhibitor domain-containing protein</fullName>
    </recommendedName>
</protein>
<evidence type="ECO:0000256" key="4">
    <source>
        <dbReference type="ARBA" id="ARBA00022525"/>
    </source>
</evidence>
<evidence type="ECO:0000256" key="7">
    <source>
        <dbReference type="ARBA" id="ARBA00023157"/>
    </source>
</evidence>
<sequence>MGIGASCADAQAMTNTHKATAAVRACLLTVCALIVAGSVPARAAAPPESLAGNWLYVTVTRGDARSSDTRGTLLLCDPPQGHAHAVRACEELRAAGGDIGRIPPKEVYCPMIYAPVTTSARGEWGGRAVRYKETHSNSCVMAARTGSVFALSD</sequence>
<feature type="signal peptide" evidence="9">
    <location>
        <begin position="1"/>
        <end position="43"/>
    </location>
</feature>
<dbReference type="Gene3D" id="3.30.350.10">
    <property type="entry name" value="Subtilisin inhibitor-like"/>
    <property type="match status" value="1"/>
</dbReference>
<evidence type="ECO:0000259" key="10">
    <source>
        <dbReference type="Pfam" id="PF00720"/>
    </source>
</evidence>
<dbReference type="PRINTS" id="PR00294">
    <property type="entry name" value="SSBTLNINHBTR"/>
</dbReference>
<evidence type="ECO:0000313" key="12">
    <source>
        <dbReference type="Proteomes" id="UP001230328"/>
    </source>
</evidence>
<comment type="subcellular location">
    <subcellularLocation>
        <location evidence="1">Secreted</location>
    </subcellularLocation>
</comment>
<evidence type="ECO:0000313" key="11">
    <source>
        <dbReference type="EMBL" id="MDQ1025346.1"/>
    </source>
</evidence>
<accession>A0ABU0SRL8</accession>
<evidence type="ECO:0000256" key="6">
    <source>
        <dbReference type="ARBA" id="ARBA00022900"/>
    </source>
</evidence>
<dbReference type="Proteomes" id="UP001230328">
    <property type="component" value="Unassembled WGS sequence"/>
</dbReference>
<organism evidence="11 12">
    <name type="scientific">Streptomyces umbrinus</name>
    <dbReference type="NCBI Taxonomy" id="67370"/>
    <lineage>
        <taxon>Bacteria</taxon>
        <taxon>Bacillati</taxon>
        <taxon>Actinomycetota</taxon>
        <taxon>Actinomycetes</taxon>
        <taxon>Kitasatosporales</taxon>
        <taxon>Streptomycetaceae</taxon>
        <taxon>Streptomyces</taxon>
        <taxon>Streptomyces phaeochromogenes group</taxon>
    </lineage>
</organism>
<feature type="domain" description="Subtilisin inhibitor" evidence="10">
    <location>
        <begin position="54"/>
        <end position="137"/>
    </location>
</feature>
<keyword evidence="6 8" id="KW-0722">Serine protease inhibitor</keyword>
<evidence type="ECO:0000256" key="8">
    <source>
        <dbReference type="RuleBase" id="RU003471"/>
    </source>
</evidence>
<comment type="similarity">
    <text evidence="2 8">Belongs to the protease inhibitor I16 (SSI) family.</text>
</comment>
<proteinExistence type="inferred from homology"/>
<keyword evidence="9" id="KW-0732">Signal</keyword>
<keyword evidence="5 8" id="KW-0646">Protease inhibitor</keyword>